<evidence type="ECO:0000256" key="1">
    <source>
        <dbReference type="SAM" id="MobiDB-lite"/>
    </source>
</evidence>
<proteinExistence type="predicted"/>
<feature type="compositionally biased region" description="Basic residues" evidence="1">
    <location>
        <begin position="46"/>
        <end position="66"/>
    </location>
</feature>
<name>A0A6J4S058_9ACTN</name>
<feature type="region of interest" description="Disordered" evidence="1">
    <location>
        <begin position="1"/>
        <end position="91"/>
    </location>
</feature>
<feature type="non-terminal residue" evidence="2">
    <location>
        <position position="1"/>
    </location>
</feature>
<reference evidence="2" key="1">
    <citation type="submission" date="2020-02" db="EMBL/GenBank/DDBJ databases">
        <authorList>
            <person name="Meier V. D."/>
        </authorList>
    </citation>
    <scope>NUCLEOTIDE SEQUENCE</scope>
    <source>
        <strain evidence="2">AVDCRST_MAG65</strain>
    </source>
</reference>
<evidence type="ECO:0000313" key="2">
    <source>
        <dbReference type="EMBL" id="CAA9486359.1"/>
    </source>
</evidence>
<feature type="compositionally biased region" description="Basic residues" evidence="1">
    <location>
        <begin position="1"/>
        <end position="14"/>
    </location>
</feature>
<organism evidence="2">
    <name type="scientific">uncultured Solirubrobacteraceae bacterium</name>
    <dbReference type="NCBI Taxonomy" id="1162706"/>
    <lineage>
        <taxon>Bacteria</taxon>
        <taxon>Bacillati</taxon>
        <taxon>Actinomycetota</taxon>
        <taxon>Thermoleophilia</taxon>
        <taxon>Solirubrobacterales</taxon>
        <taxon>Solirubrobacteraceae</taxon>
        <taxon>environmental samples</taxon>
    </lineage>
</organism>
<accession>A0A6J4S058</accession>
<dbReference type="EMBL" id="CADCVL010000316">
    <property type="protein sequence ID" value="CAA9486359.1"/>
    <property type="molecule type" value="Genomic_DNA"/>
</dbReference>
<gene>
    <name evidence="2" type="ORF">AVDCRST_MAG65-1755</name>
</gene>
<sequence length="91" mass="10618">DRSNHPRHRRRVHRTSADARPRSHGIPGHHPARPRRCTGRLVPVHRAARHRRHGHVRPRRARGRSGRSHDPAGSLPRLRRSWAPRSLDRPL</sequence>
<feature type="non-terminal residue" evidence="2">
    <location>
        <position position="91"/>
    </location>
</feature>
<protein>
    <submittedName>
        <fullName evidence="2">Uncharacterized protein</fullName>
    </submittedName>
</protein>
<dbReference type="AlphaFoldDB" id="A0A6J4S058"/>